<keyword evidence="1 2" id="KW-0378">Hydrolase</keyword>
<comment type="function">
    <text evidence="2">Hydrolyzes RNA 2',3'-cyclic phosphodiester to an RNA 2'-phosphomonoester.</text>
</comment>
<evidence type="ECO:0000313" key="3">
    <source>
        <dbReference type="EMBL" id="MFC7441939.1"/>
    </source>
</evidence>
<dbReference type="PANTHER" id="PTHR35561:SF1">
    <property type="entry name" value="RNA 2',3'-CYCLIC PHOSPHODIESTERASE"/>
    <property type="match status" value="1"/>
</dbReference>
<dbReference type="SUPFAM" id="SSF55144">
    <property type="entry name" value="LigT-like"/>
    <property type="match status" value="1"/>
</dbReference>
<dbReference type="EC" id="3.1.4.58" evidence="2"/>
<feature type="active site" description="Proton donor" evidence="2">
    <location>
        <position position="46"/>
    </location>
</feature>
<dbReference type="InterPro" id="IPR004175">
    <property type="entry name" value="RNA_CPDase"/>
</dbReference>
<feature type="active site" description="Proton acceptor" evidence="2">
    <location>
        <position position="133"/>
    </location>
</feature>
<sequence length="197" mass="22838">MNPATTPRFFVAVPIPASHQVALATWAREMKKKWPFAKWVHQADYHLTLQFLGFATSEQRVGIKESLSRLMQETAPFQLAMKGIGTFGRPDQPRILWIGVTGELERLHQLQSQVVERLSPLGFLPEDRPYRPHITVARKYRQSRFPYDQLADIPLSPEIERPWTVERVVLYQTHMGKIPMYEAVDNYPIGDKKEETL</sequence>
<dbReference type="HAMAP" id="MF_01940">
    <property type="entry name" value="RNA_CPDase"/>
    <property type="match status" value="1"/>
</dbReference>
<dbReference type="Pfam" id="PF13563">
    <property type="entry name" value="2_5_RNA_ligase2"/>
    <property type="match status" value="1"/>
</dbReference>
<reference evidence="4" key="1">
    <citation type="journal article" date="2019" name="Int. J. Syst. Evol. Microbiol.">
        <title>The Global Catalogue of Microorganisms (GCM) 10K type strain sequencing project: providing services to taxonomists for standard genome sequencing and annotation.</title>
        <authorList>
            <consortium name="The Broad Institute Genomics Platform"/>
            <consortium name="The Broad Institute Genome Sequencing Center for Infectious Disease"/>
            <person name="Wu L."/>
            <person name="Ma J."/>
        </authorList>
    </citation>
    <scope>NUCLEOTIDE SEQUENCE [LARGE SCALE GENOMIC DNA]</scope>
    <source>
        <strain evidence="4">CGMCC 1.12942</strain>
    </source>
</reference>
<accession>A0ABW2RM78</accession>
<dbReference type="EMBL" id="JBHTBW010000040">
    <property type="protein sequence ID" value="MFC7441939.1"/>
    <property type="molecule type" value="Genomic_DNA"/>
</dbReference>
<keyword evidence="4" id="KW-1185">Reference proteome</keyword>
<comment type="similarity">
    <text evidence="2">Belongs to the 2H phosphoesterase superfamily. ThpR family.</text>
</comment>
<comment type="catalytic activity">
    <reaction evidence="2">
        <text>a 3'-end 2',3'-cyclophospho-ribonucleotide-RNA + H2O = a 3'-end 2'-phospho-ribonucleotide-RNA + H(+)</text>
        <dbReference type="Rhea" id="RHEA:11828"/>
        <dbReference type="Rhea" id="RHEA-COMP:10464"/>
        <dbReference type="Rhea" id="RHEA-COMP:17353"/>
        <dbReference type="ChEBI" id="CHEBI:15377"/>
        <dbReference type="ChEBI" id="CHEBI:15378"/>
        <dbReference type="ChEBI" id="CHEBI:83064"/>
        <dbReference type="ChEBI" id="CHEBI:173113"/>
        <dbReference type="EC" id="3.1.4.58"/>
    </reaction>
</comment>
<proteinExistence type="inferred from homology"/>
<name>A0ABW2RM78_9BACL</name>
<evidence type="ECO:0000256" key="1">
    <source>
        <dbReference type="ARBA" id="ARBA00022801"/>
    </source>
</evidence>
<dbReference type="InterPro" id="IPR009097">
    <property type="entry name" value="Cyclic_Pdiesterase"/>
</dbReference>
<dbReference type="PANTHER" id="PTHR35561">
    <property type="entry name" value="RNA 2',3'-CYCLIC PHOSPHODIESTERASE"/>
    <property type="match status" value="1"/>
</dbReference>
<comment type="caution">
    <text evidence="3">The sequence shown here is derived from an EMBL/GenBank/DDBJ whole genome shotgun (WGS) entry which is preliminary data.</text>
</comment>
<feature type="short sequence motif" description="HXTX 2" evidence="2">
    <location>
        <begin position="133"/>
        <end position="136"/>
    </location>
</feature>
<feature type="short sequence motif" description="HXTX 1" evidence="2">
    <location>
        <begin position="46"/>
        <end position="49"/>
    </location>
</feature>
<protein>
    <recommendedName>
        <fullName evidence="2">RNA 2',3'-cyclic phosphodiesterase</fullName>
        <shortName evidence="2">RNA 2',3'-CPDase</shortName>
        <ecNumber evidence="2">3.1.4.58</ecNumber>
    </recommendedName>
</protein>
<evidence type="ECO:0000256" key="2">
    <source>
        <dbReference type="HAMAP-Rule" id="MF_01940"/>
    </source>
</evidence>
<organism evidence="3 4">
    <name type="scientific">Laceyella putida</name>
    <dbReference type="NCBI Taxonomy" id="110101"/>
    <lineage>
        <taxon>Bacteria</taxon>
        <taxon>Bacillati</taxon>
        <taxon>Bacillota</taxon>
        <taxon>Bacilli</taxon>
        <taxon>Bacillales</taxon>
        <taxon>Thermoactinomycetaceae</taxon>
        <taxon>Laceyella</taxon>
    </lineage>
</organism>
<gene>
    <name evidence="3" type="primary">thpR</name>
    <name evidence="3" type="ORF">ACFQNG_12630</name>
</gene>
<evidence type="ECO:0000313" key="4">
    <source>
        <dbReference type="Proteomes" id="UP001596500"/>
    </source>
</evidence>
<dbReference type="NCBIfam" id="TIGR02258">
    <property type="entry name" value="2_5_ligase"/>
    <property type="match status" value="1"/>
</dbReference>
<dbReference type="RefSeq" id="WP_379865482.1">
    <property type="nucleotide sequence ID" value="NZ_JBHTBW010000040.1"/>
</dbReference>
<dbReference type="Proteomes" id="UP001596500">
    <property type="component" value="Unassembled WGS sequence"/>
</dbReference>
<dbReference type="Gene3D" id="3.90.1140.10">
    <property type="entry name" value="Cyclic phosphodiesterase"/>
    <property type="match status" value="1"/>
</dbReference>